<dbReference type="EMBL" id="JAVRHT010000055">
    <property type="protein sequence ID" value="MDT0633149.1"/>
    <property type="molecule type" value="Genomic_DNA"/>
</dbReference>
<dbReference type="RefSeq" id="WP_311665760.1">
    <property type="nucleotide sequence ID" value="NZ_JAVRHT010000055.1"/>
</dbReference>
<evidence type="ECO:0008006" key="4">
    <source>
        <dbReference type="Google" id="ProtNLM"/>
    </source>
</evidence>
<evidence type="ECO:0000313" key="3">
    <source>
        <dbReference type="Proteomes" id="UP001267426"/>
    </source>
</evidence>
<accession>A0ABU3BV35</accession>
<name>A0ABU3BV35_9BACT</name>
<keyword evidence="1" id="KW-0812">Transmembrane</keyword>
<organism evidence="2 3">
    <name type="scientific">Rubrivirga litoralis</name>
    <dbReference type="NCBI Taxonomy" id="3075598"/>
    <lineage>
        <taxon>Bacteria</taxon>
        <taxon>Pseudomonadati</taxon>
        <taxon>Rhodothermota</taxon>
        <taxon>Rhodothermia</taxon>
        <taxon>Rhodothermales</taxon>
        <taxon>Rubricoccaceae</taxon>
        <taxon>Rubrivirga</taxon>
    </lineage>
</organism>
<comment type="caution">
    <text evidence="2">The sequence shown here is derived from an EMBL/GenBank/DDBJ whole genome shotgun (WGS) entry which is preliminary data.</text>
</comment>
<evidence type="ECO:0000256" key="1">
    <source>
        <dbReference type="SAM" id="Phobius"/>
    </source>
</evidence>
<reference evidence="2 3" key="1">
    <citation type="submission" date="2023-09" db="EMBL/GenBank/DDBJ databases">
        <authorList>
            <person name="Rey-Velasco X."/>
        </authorList>
    </citation>
    <scope>NUCLEOTIDE SEQUENCE [LARGE SCALE GENOMIC DNA]</scope>
    <source>
        <strain evidence="2 3">F394</strain>
    </source>
</reference>
<gene>
    <name evidence="2" type="ORF">RM540_15445</name>
</gene>
<dbReference type="Proteomes" id="UP001267426">
    <property type="component" value="Unassembled WGS sequence"/>
</dbReference>
<keyword evidence="1" id="KW-1133">Transmembrane helix</keyword>
<proteinExistence type="predicted"/>
<keyword evidence="1" id="KW-0472">Membrane</keyword>
<sequence length="51" mass="5366">MSFGDVASNLLYILLAVAVLAIFIVLARQAFKDPASRKGADGESDKPDGTL</sequence>
<protein>
    <recommendedName>
        <fullName evidence="4">Cbb3-type cytochrome oxidase component FixQ</fullName>
    </recommendedName>
</protein>
<evidence type="ECO:0000313" key="2">
    <source>
        <dbReference type="EMBL" id="MDT0633149.1"/>
    </source>
</evidence>
<keyword evidence="3" id="KW-1185">Reference proteome</keyword>
<feature type="transmembrane region" description="Helical" evidence="1">
    <location>
        <begin position="6"/>
        <end position="27"/>
    </location>
</feature>